<organism evidence="1 2">
    <name type="scientific">Candidatus Roizmanbacteria bacterium RIFCSPHIGHO2_02_FULL_38_11</name>
    <dbReference type="NCBI Taxonomy" id="1802039"/>
    <lineage>
        <taxon>Bacteria</taxon>
        <taxon>Candidatus Roizmaniibacteriota</taxon>
    </lineage>
</organism>
<reference evidence="1 2" key="1">
    <citation type="journal article" date="2016" name="Nat. Commun.">
        <title>Thousands of microbial genomes shed light on interconnected biogeochemical processes in an aquifer system.</title>
        <authorList>
            <person name="Anantharaman K."/>
            <person name="Brown C.T."/>
            <person name="Hug L.A."/>
            <person name="Sharon I."/>
            <person name="Castelle C.J."/>
            <person name="Probst A.J."/>
            <person name="Thomas B.C."/>
            <person name="Singh A."/>
            <person name="Wilkins M.J."/>
            <person name="Karaoz U."/>
            <person name="Brodie E.L."/>
            <person name="Williams K.H."/>
            <person name="Hubbard S.S."/>
            <person name="Banfield J.F."/>
        </authorList>
    </citation>
    <scope>NUCLEOTIDE SEQUENCE [LARGE SCALE GENOMIC DNA]</scope>
</reference>
<protein>
    <recommendedName>
        <fullName evidence="3">DUF5666 domain-containing protein</fullName>
    </recommendedName>
</protein>
<dbReference type="EMBL" id="MFZO01000002">
    <property type="protein sequence ID" value="OGK25817.1"/>
    <property type="molecule type" value="Genomic_DNA"/>
</dbReference>
<name>A0A1F7H364_9BACT</name>
<proteinExistence type="predicted"/>
<evidence type="ECO:0008006" key="3">
    <source>
        <dbReference type="Google" id="ProtNLM"/>
    </source>
</evidence>
<evidence type="ECO:0000313" key="2">
    <source>
        <dbReference type="Proteomes" id="UP000177913"/>
    </source>
</evidence>
<dbReference type="AlphaFoldDB" id="A0A1F7H364"/>
<sequence>MKEMSNVKCQMSKIIEGGSLYFVQGRRPRREVTQGKFSTPLRFARTIRLVIMSHLQIIKIVLLTSILLTSTSLTTFAQSETSTTSPSLIGPTNSVEDREIQNLKEKIATKVAQLREKNNKAVSGIVQEVNPKNGEIKIKTAREEDFKVKIDPDLTKFYQISGNQKKEIKSSDVKKDSYIIVSGIINDKNIEANFIYVDELFLVDSGKVTEVNKDDFFVKLITLDKDNYTLDVERFTKQRILNIKTLELENISTSKMKEGDTIHFVVKKTVSPVEPNRYAAQKILIVPQEYFIK</sequence>
<dbReference type="Proteomes" id="UP000177913">
    <property type="component" value="Unassembled WGS sequence"/>
</dbReference>
<evidence type="ECO:0000313" key="1">
    <source>
        <dbReference type="EMBL" id="OGK25817.1"/>
    </source>
</evidence>
<comment type="caution">
    <text evidence="1">The sequence shown here is derived from an EMBL/GenBank/DDBJ whole genome shotgun (WGS) entry which is preliminary data.</text>
</comment>
<gene>
    <name evidence="1" type="ORF">A3C25_02810</name>
</gene>
<accession>A0A1F7H364</accession>